<evidence type="ECO:0000313" key="2">
    <source>
        <dbReference type="Proteomes" id="UP000186108"/>
    </source>
</evidence>
<dbReference type="Proteomes" id="UP000186108">
    <property type="component" value="Chromosome"/>
</dbReference>
<accession>A0A1B1KF07</accession>
<dbReference type="CDD" id="cd22922">
    <property type="entry name" value="HFD_Aq328-like_rpt1"/>
    <property type="match status" value="1"/>
</dbReference>
<sequence>MPVMGTVKFQRFFRAAAGLQVDRNDLKRYTDFIDDKIYDMILIGKASAKANLRDVIEPWDLPITKGLQESIHRFEKLDEEIELQPLLDQLTARPPLDVALSEETEQRLPLIAGGLSVALAHTFVTVEPDRKNPGTAEWNVAFDIFHLLL</sequence>
<dbReference type="SUPFAM" id="SSF47113">
    <property type="entry name" value="Histone-fold"/>
    <property type="match status" value="1"/>
</dbReference>
<dbReference type="InterPro" id="IPR009072">
    <property type="entry name" value="Histone-fold"/>
</dbReference>
<dbReference type="Gene3D" id="1.10.20.10">
    <property type="entry name" value="Histone, subunit A"/>
    <property type="match status" value="1"/>
</dbReference>
<dbReference type="EMBL" id="CP009111">
    <property type="protein sequence ID" value="ANS31204.1"/>
    <property type="molecule type" value="Genomic_DNA"/>
</dbReference>
<dbReference type="CDD" id="cd22923">
    <property type="entry name" value="HFD_Aq328-like_rpt2"/>
    <property type="match status" value="1"/>
</dbReference>
<gene>
    <name evidence="1" type="ORF">R1CP_32905</name>
</gene>
<dbReference type="InterPro" id="IPR015207">
    <property type="entry name" value="DUF1931"/>
</dbReference>
<protein>
    <submittedName>
        <fullName evidence="1">Uncharacterized protein</fullName>
    </submittedName>
</protein>
<organism evidence="1 2">
    <name type="scientific">Rhodococcus opacus</name>
    <name type="common">Nocardia opaca</name>
    <dbReference type="NCBI Taxonomy" id="37919"/>
    <lineage>
        <taxon>Bacteria</taxon>
        <taxon>Bacillati</taxon>
        <taxon>Actinomycetota</taxon>
        <taxon>Actinomycetes</taxon>
        <taxon>Mycobacteriales</taxon>
        <taxon>Nocardiaceae</taxon>
        <taxon>Rhodococcus</taxon>
    </lineage>
</organism>
<evidence type="ECO:0000313" key="1">
    <source>
        <dbReference type="EMBL" id="ANS31204.1"/>
    </source>
</evidence>
<reference evidence="1 2" key="1">
    <citation type="submission" date="2014-07" db="EMBL/GenBank/DDBJ databases">
        <authorList>
            <person name="Zhang J.E."/>
            <person name="Yang H."/>
            <person name="Guo J."/>
            <person name="Deng Z."/>
            <person name="Luo H."/>
            <person name="Luo M."/>
            <person name="Zhao B."/>
        </authorList>
    </citation>
    <scope>NUCLEOTIDE SEQUENCE [LARGE SCALE GENOMIC DNA]</scope>
    <source>
        <strain evidence="1 2">1CP</strain>
    </source>
</reference>
<dbReference type="GO" id="GO:0046982">
    <property type="term" value="F:protein heterodimerization activity"/>
    <property type="evidence" value="ECO:0007669"/>
    <property type="project" value="InterPro"/>
</dbReference>
<name>A0A1B1KF07_RHOOP</name>
<dbReference type="Pfam" id="PF09123">
    <property type="entry name" value="DUF1931"/>
    <property type="match status" value="1"/>
</dbReference>
<dbReference type="AlphaFoldDB" id="A0A1B1KF07"/>
<dbReference type="PATRIC" id="fig|37919.13.peg.6898"/>
<proteinExistence type="predicted"/>